<protein>
    <submittedName>
        <fullName evidence="1">HAAS signaling domain-containing protein</fullName>
    </submittedName>
</protein>
<dbReference type="EMBL" id="JBJURJ010000014">
    <property type="protein sequence ID" value="MFM9330641.1"/>
    <property type="molecule type" value="Genomic_DNA"/>
</dbReference>
<sequence length="180" mass="19850">MSKADFFQQLRARLRGLPPEEQENILGVYEDLFRQAEAGGKSEEDIIRSLGFIPVPVEQPPHMQNHQLNAARKGGLRPYAAAVSLLLFNLVFAVAPFLTIALLLFSLSLVAVLFSFSVVWVIIGTGIPATVDVLLLEIFTTMTLSGLGILLGAAMWKLNIAFWSVVKRYVALNLRLVRGD</sequence>
<gene>
    <name evidence="1" type="ORF">ACI1P1_20325</name>
</gene>
<accession>A0ACC7P2U6</accession>
<organism evidence="1 2">
    <name type="scientific">Paenibacillus mesotrionivorans</name>
    <dbReference type="NCBI Taxonomy" id="3160968"/>
    <lineage>
        <taxon>Bacteria</taxon>
        <taxon>Bacillati</taxon>
        <taxon>Bacillota</taxon>
        <taxon>Bacilli</taxon>
        <taxon>Bacillales</taxon>
        <taxon>Paenibacillaceae</taxon>
        <taxon>Paenibacillus</taxon>
    </lineage>
</organism>
<evidence type="ECO:0000313" key="1">
    <source>
        <dbReference type="EMBL" id="MFM9330641.1"/>
    </source>
</evidence>
<evidence type="ECO:0000313" key="2">
    <source>
        <dbReference type="Proteomes" id="UP001631969"/>
    </source>
</evidence>
<keyword evidence="2" id="KW-1185">Reference proteome</keyword>
<name>A0ACC7P2U6_9BACL</name>
<reference evidence="1" key="1">
    <citation type="submission" date="2024-12" db="EMBL/GenBank/DDBJ databases">
        <authorList>
            <person name="Wu N."/>
        </authorList>
    </citation>
    <scope>NUCLEOTIDE SEQUENCE</scope>
    <source>
        <strain evidence="1">P15</strain>
    </source>
</reference>
<comment type="caution">
    <text evidence="1">The sequence shown here is derived from an EMBL/GenBank/DDBJ whole genome shotgun (WGS) entry which is preliminary data.</text>
</comment>
<dbReference type="Proteomes" id="UP001631969">
    <property type="component" value="Unassembled WGS sequence"/>
</dbReference>
<proteinExistence type="predicted"/>